<comment type="caution">
    <text evidence="2">The sequence shown here is derived from an EMBL/GenBank/DDBJ whole genome shotgun (WGS) entry which is preliminary data.</text>
</comment>
<evidence type="ECO:0000259" key="1">
    <source>
        <dbReference type="Pfam" id="PF12146"/>
    </source>
</evidence>
<dbReference type="AlphaFoldDB" id="A0A2A8BSA0"/>
<dbReference type="EMBL" id="NUDP01000286">
    <property type="protein sequence ID" value="PEM57359.1"/>
    <property type="molecule type" value="Genomic_DNA"/>
</dbReference>
<protein>
    <submittedName>
        <fullName evidence="2">Alpha/beta hydrolase</fullName>
    </submittedName>
</protein>
<dbReference type="Pfam" id="PF12146">
    <property type="entry name" value="Hydrolase_4"/>
    <property type="match status" value="1"/>
</dbReference>
<organism evidence="2 3">
    <name type="scientific">Bacillus pseudomycoides</name>
    <dbReference type="NCBI Taxonomy" id="64104"/>
    <lineage>
        <taxon>Bacteria</taxon>
        <taxon>Bacillati</taxon>
        <taxon>Bacillota</taxon>
        <taxon>Bacilli</taxon>
        <taxon>Bacillales</taxon>
        <taxon>Bacillaceae</taxon>
        <taxon>Bacillus</taxon>
        <taxon>Bacillus cereus group</taxon>
    </lineage>
</organism>
<name>A0A2A8BSA0_9BACI</name>
<reference evidence="2 3" key="1">
    <citation type="submission" date="2017-09" db="EMBL/GenBank/DDBJ databases">
        <title>Large-scale bioinformatics analysis of Bacillus genomes uncovers conserved roles of natural products in bacterial physiology.</title>
        <authorList>
            <consortium name="Agbiome Team Llc"/>
            <person name="Bleich R.M."/>
            <person name="Grubbs K.J."/>
            <person name="Santa Maria K.C."/>
            <person name="Allen S.E."/>
            <person name="Farag S."/>
            <person name="Shank E.A."/>
            <person name="Bowers A."/>
        </authorList>
    </citation>
    <scope>NUCLEOTIDE SEQUENCE [LARGE SCALE GENOMIC DNA]</scope>
    <source>
        <strain evidence="2 3">AFS009893</strain>
    </source>
</reference>
<keyword evidence="2" id="KW-0378">Hydrolase</keyword>
<accession>A0A2A8BSA0</accession>
<sequence>MKKISIVTIVVLLLLVIAYMLVGNYFYNYALNAKQEKEFLEGNPHLKKTVTVSGNVVATDEMKNTEFLSKHQLSTTSIRSFDNLKLTGYEYRNQESSHKWSIVVHGYNGRASEMTKYIRHFYEKGYSVVAPDLRGHGNSQGDYIGMGWHDRKDVTQWIQYVLKKDPQAEIALFGISMGGATVMMTSGEELPANVKVIIEDCGYSSVIDEFTYQLKDLFHLPKFPVMNAANTITKLRAGYDLNEGSAVKQVAKSKTPMLFIHGDADTFVPFEMLDEVYNAAKVKKEKLIVPGVGHGEAEKIDSEKYWNTVWGFIGRYIPA</sequence>
<evidence type="ECO:0000313" key="3">
    <source>
        <dbReference type="Proteomes" id="UP000219775"/>
    </source>
</evidence>
<dbReference type="RefSeq" id="WP_097850366.1">
    <property type="nucleotide sequence ID" value="NZ_NUDP01000286.1"/>
</dbReference>
<dbReference type="InterPro" id="IPR022742">
    <property type="entry name" value="Hydrolase_4"/>
</dbReference>
<dbReference type="Proteomes" id="UP000219775">
    <property type="component" value="Unassembled WGS sequence"/>
</dbReference>
<proteinExistence type="predicted"/>
<dbReference type="InterPro" id="IPR029058">
    <property type="entry name" value="AB_hydrolase_fold"/>
</dbReference>
<evidence type="ECO:0000313" key="2">
    <source>
        <dbReference type="EMBL" id="PEM57359.1"/>
    </source>
</evidence>
<dbReference type="PANTHER" id="PTHR43358:SF4">
    <property type="entry name" value="ALPHA_BETA HYDROLASE FOLD-1 DOMAIN-CONTAINING PROTEIN"/>
    <property type="match status" value="1"/>
</dbReference>
<feature type="domain" description="Serine aminopeptidase S33" evidence="1">
    <location>
        <begin position="102"/>
        <end position="195"/>
    </location>
</feature>
<dbReference type="Gene3D" id="3.40.50.1820">
    <property type="entry name" value="alpha/beta hydrolase"/>
    <property type="match status" value="1"/>
</dbReference>
<dbReference type="PANTHER" id="PTHR43358">
    <property type="entry name" value="ALPHA/BETA-HYDROLASE"/>
    <property type="match status" value="1"/>
</dbReference>
<gene>
    <name evidence="2" type="ORF">CN613_29475</name>
</gene>
<dbReference type="InterPro" id="IPR052920">
    <property type="entry name" value="DNA-binding_regulatory"/>
</dbReference>
<dbReference type="SUPFAM" id="SSF53474">
    <property type="entry name" value="alpha/beta-Hydrolases"/>
    <property type="match status" value="1"/>
</dbReference>
<dbReference type="GO" id="GO:0016787">
    <property type="term" value="F:hydrolase activity"/>
    <property type="evidence" value="ECO:0007669"/>
    <property type="project" value="UniProtKB-KW"/>
</dbReference>